<protein>
    <recommendedName>
        <fullName evidence="4">5-formyltetrahydrofolate cyclo-ligase</fullName>
        <ecNumber evidence="4">6.3.3.2</ecNumber>
    </recommendedName>
</protein>
<keyword evidence="4" id="KW-0479">Metal-binding</keyword>
<evidence type="ECO:0000313" key="5">
    <source>
        <dbReference type="EMBL" id="MCO6407247.1"/>
    </source>
</evidence>
<comment type="similarity">
    <text evidence="1 4">Belongs to the 5-formyltetrahydrofolate cyclo-ligase family.</text>
</comment>
<accession>A0ABT1CM12</accession>
<dbReference type="PANTHER" id="PTHR23407:SF1">
    <property type="entry name" value="5-FORMYLTETRAHYDROFOLATE CYCLO-LIGASE"/>
    <property type="match status" value="1"/>
</dbReference>
<dbReference type="EC" id="6.3.3.2" evidence="4"/>
<dbReference type="PANTHER" id="PTHR23407">
    <property type="entry name" value="ATPASE INHIBITOR/5-FORMYLTETRAHYDROFOLATE CYCLO-LIGASE"/>
    <property type="match status" value="1"/>
</dbReference>
<organism evidence="5 6">
    <name type="scientific">Hoeflea alexandrii</name>
    <dbReference type="NCBI Taxonomy" id="288436"/>
    <lineage>
        <taxon>Bacteria</taxon>
        <taxon>Pseudomonadati</taxon>
        <taxon>Pseudomonadota</taxon>
        <taxon>Alphaproteobacteria</taxon>
        <taxon>Hyphomicrobiales</taxon>
        <taxon>Rhizobiaceae</taxon>
        <taxon>Hoeflea</taxon>
    </lineage>
</organism>
<evidence type="ECO:0000256" key="1">
    <source>
        <dbReference type="ARBA" id="ARBA00010638"/>
    </source>
</evidence>
<evidence type="ECO:0000256" key="4">
    <source>
        <dbReference type="RuleBase" id="RU361279"/>
    </source>
</evidence>
<dbReference type="InterPro" id="IPR024185">
    <property type="entry name" value="FTHF_cligase-like_sf"/>
</dbReference>
<evidence type="ECO:0000313" key="6">
    <source>
        <dbReference type="Proteomes" id="UP001320715"/>
    </source>
</evidence>
<dbReference type="RefSeq" id="WP_252914653.1">
    <property type="nucleotide sequence ID" value="NZ_JAAAML010000001.1"/>
</dbReference>
<keyword evidence="3 4" id="KW-0067">ATP-binding</keyword>
<comment type="caution">
    <text evidence="5">The sequence shown here is derived from an EMBL/GenBank/DDBJ whole genome shotgun (WGS) entry which is preliminary data.</text>
</comment>
<evidence type="ECO:0000256" key="3">
    <source>
        <dbReference type="ARBA" id="ARBA00022840"/>
    </source>
</evidence>
<keyword evidence="2 4" id="KW-0547">Nucleotide-binding</keyword>
<comment type="catalytic activity">
    <reaction evidence="4">
        <text>(6S)-5-formyl-5,6,7,8-tetrahydrofolate + ATP = (6R)-5,10-methenyltetrahydrofolate + ADP + phosphate</text>
        <dbReference type="Rhea" id="RHEA:10488"/>
        <dbReference type="ChEBI" id="CHEBI:30616"/>
        <dbReference type="ChEBI" id="CHEBI:43474"/>
        <dbReference type="ChEBI" id="CHEBI:57455"/>
        <dbReference type="ChEBI" id="CHEBI:57457"/>
        <dbReference type="ChEBI" id="CHEBI:456216"/>
        <dbReference type="EC" id="6.3.3.2"/>
    </reaction>
</comment>
<dbReference type="EMBL" id="JAAAML010000001">
    <property type="protein sequence ID" value="MCO6407247.1"/>
    <property type="molecule type" value="Genomic_DNA"/>
</dbReference>
<dbReference type="GO" id="GO:0030272">
    <property type="term" value="F:5-formyltetrahydrofolate cyclo-ligase activity"/>
    <property type="evidence" value="ECO:0007669"/>
    <property type="project" value="UniProtKB-EC"/>
</dbReference>
<dbReference type="Proteomes" id="UP001320715">
    <property type="component" value="Unassembled WGS sequence"/>
</dbReference>
<keyword evidence="6" id="KW-1185">Reference proteome</keyword>
<reference evidence="5 6" key="1">
    <citation type="submission" date="2020-01" db="EMBL/GenBank/DDBJ databases">
        <title>Genomes of bacteria type strains.</title>
        <authorList>
            <person name="Chen J."/>
            <person name="Zhu S."/>
            <person name="Yang J."/>
        </authorList>
    </citation>
    <scope>NUCLEOTIDE SEQUENCE [LARGE SCALE GENOMIC DNA]</scope>
    <source>
        <strain evidence="5 6">DSM 16655</strain>
    </source>
</reference>
<dbReference type="SUPFAM" id="SSF100950">
    <property type="entry name" value="NagB/RpiA/CoA transferase-like"/>
    <property type="match status" value="1"/>
</dbReference>
<dbReference type="Gene3D" id="3.40.50.10420">
    <property type="entry name" value="NagB/RpiA/CoA transferase-like"/>
    <property type="match status" value="1"/>
</dbReference>
<gene>
    <name evidence="5" type="ORF">GTW23_03595</name>
</gene>
<keyword evidence="5" id="KW-0436">Ligase</keyword>
<sequence>MTHEDEDDVPGSTVCLAHLLVDGHVVDPQTWQDVSTFRKSERKRLYAARQNQSADERKSASAAISLRLDEILGDVAGRRIAAFWPIRGEVNLHGWMAGAIDRGSQIGLPVVVEKNHPVEFHRWSPGCVMAKGIWDIPVPAEPDPVTPDVVIVPLLGVDEDGYRLGNGGGYYDRTLARLDGEVLIIGVGQAFARIKTIFPMPWDIPMHKVVLGDGTVSDHSSG</sequence>
<evidence type="ECO:0000256" key="2">
    <source>
        <dbReference type="ARBA" id="ARBA00022741"/>
    </source>
</evidence>
<name>A0ABT1CM12_9HYPH</name>
<comment type="cofactor">
    <cofactor evidence="4">
        <name>Mg(2+)</name>
        <dbReference type="ChEBI" id="CHEBI:18420"/>
    </cofactor>
</comment>
<dbReference type="InterPro" id="IPR002698">
    <property type="entry name" value="FTHF_cligase"/>
</dbReference>
<dbReference type="Pfam" id="PF01812">
    <property type="entry name" value="5-FTHF_cyc-lig"/>
    <property type="match status" value="1"/>
</dbReference>
<dbReference type="NCBIfam" id="TIGR02727">
    <property type="entry name" value="MTHFS_bact"/>
    <property type="match status" value="1"/>
</dbReference>
<proteinExistence type="inferred from homology"/>
<dbReference type="InterPro" id="IPR037171">
    <property type="entry name" value="NagB/RpiA_transferase-like"/>
</dbReference>
<keyword evidence="4" id="KW-0460">Magnesium</keyword>